<evidence type="ECO:0000256" key="4">
    <source>
        <dbReference type="ARBA" id="ARBA00023186"/>
    </source>
</evidence>
<comment type="function">
    <text evidence="5">May act as an export chaperone for the filament capping protein FliD.</text>
</comment>
<accession>A0A6N8EZE5</accession>
<organism evidence="8 9">
    <name type="scientific">Paenibacillus macerans</name>
    <name type="common">Bacillus macerans</name>
    <dbReference type="NCBI Taxonomy" id="44252"/>
    <lineage>
        <taxon>Bacteria</taxon>
        <taxon>Bacillati</taxon>
        <taxon>Bacillota</taxon>
        <taxon>Bacilli</taxon>
        <taxon>Bacillales</taxon>
        <taxon>Paenibacillaceae</taxon>
        <taxon>Paenibacillus</taxon>
    </lineage>
</organism>
<proteinExistence type="inferred from homology"/>
<dbReference type="Proteomes" id="UP000442469">
    <property type="component" value="Unassembled WGS sequence"/>
</dbReference>
<evidence type="ECO:0000256" key="3">
    <source>
        <dbReference type="ARBA" id="ARBA00022795"/>
    </source>
</evidence>
<evidence type="ECO:0000313" key="9">
    <source>
        <dbReference type="Proteomes" id="UP000442469"/>
    </source>
</evidence>
<keyword evidence="3" id="KW-1005">Bacterial flagellum biogenesis</keyword>
<evidence type="ECO:0000256" key="1">
    <source>
        <dbReference type="ARBA" id="ARBA00004514"/>
    </source>
</evidence>
<comment type="similarity">
    <text evidence="6">Belongs to the bacillales FliT family.</text>
</comment>
<evidence type="ECO:0000313" key="8">
    <source>
        <dbReference type="EMBL" id="MUG23701.1"/>
    </source>
</evidence>
<reference evidence="8 9" key="1">
    <citation type="submission" date="2019-11" db="EMBL/GenBank/DDBJ databases">
        <title>Draft genome sequences of five Paenibacillus species of dairy origin.</title>
        <authorList>
            <person name="Olajide A.M."/>
            <person name="Chen S."/>
            <person name="Lapointe G."/>
        </authorList>
    </citation>
    <scope>NUCLEOTIDE SEQUENCE [LARGE SCALE GENOMIC DNA]</scope>
    <source>
        <strain evidence="8 9">3CT49</strain>
    </source>
</reference>
<evidence type="ECO:0000256" key="6">
    <source>
        <dbReference type="ARBA" id="ARBA00093785"/>
    </source>
</evidence>
<comment type="caution">
    <text evidence="8">The sequence shown here is derived from an EMBL/GenBank/DDBJ whole genome shotgun (WGS) entry which is preliminary data.</text>
</comment>
<gene>
    <name evidence="8" type="ORF">GNQ08_15005</name>
</gene>
<dbReference type="InterPro" id="IPR008622">
    <property type="entry name" value="FliT"/>
</dbReference>
<protein>
    <recommendedName>
        <fullName evidence="7">Flagellar protein FliT</fullName>
    </recommendedName>
</protein>
<keyword evidence="2" id="KW-0963">Cytoplasm</keyword>
<dbReference type="AlphaFoldDB" id="A0A6N8EZE5"/>
<evidence type="ECO:0000256" key="7">
    <source>
        <dbReference type="ARBA" id="ARBA00093797"/>
    </source>
</evidence>
<keyword evidence="4" id="KW-0143">Chaperone</keyword>
<evidence type="ECO:0000256" key="5">
    <source>
        <dbReference type="ARBA" id="ARBA00093765"/>
    </source>
</evidence>
<sequence>MNNWIKELEQLTDSLISRFDQVSPEELADFVEKRQQILDHILDLARQHPLSYDQENKLLALIQHDAQIRERMEQFKQEASDWLRQREQAKLQRTAYDTPYSANSILMDRRK</sequence>
<comment type="subcellular location">
    <subcellularLocation>
        <location evidence="1">Cytoplasm</location>
        <location evidence="1">Cytosol</location>
    </subcellularLocation>
</comment>
<dbReference type="EMBL" id="WNZZ01000010">
    <property type="protein sequence ID" value="MUG23701.1"/>
    <property type="molecule type" value="Genomic_DNA"/>
</dbReference>
<name>A0A6N8EZE5_PAEMA</name>
<dbReference type="RefSeq" id="WP_155620267.1">
    <property type="nucleotide sequence ID" value="NZ_WNZZ01000010.1"/>
</dbReference>
<dbReference type="Pfam" id="PF05400">
    <property type="entry name" value="FliT"/>
    <property type="match status" value="1"/>
</dbReference>
<evidence type="ECO:0000256" key="2">
    <source>
        <dbReference type="ARBA" id="ARBA00022490"/>
    </source>
</evidence>